<organism evidence="21 22">
    <name type="scientific">Pseudooceanicola marinus</name>
    <dbReference type="NCBI Taxonomy" id="396013"/>
    <lineage>
        <taxon>Bacteria</taxon>
        <taxon>Pseudomonadati</taxon>
        <taxon>Pseudomonadota</taxon>
        <taxon>Alphaproteobacteria</taxon>
        <taxon>Rhodobacterales</taxon>
        <taxon>Paracoccaceae</taxon>
        <taxon>Pseudooceanicola</taxon>
    </lineage>
</organism>
<dbReference type="Gene3D" id="1.20.120.80">
    <property type="entry name" value="Cytochrome c oxidase, subunit III, four-helix bundle"/>
    <property type="match status" value="1"/>
</dbReference>
<dbReference type="PANTHER" id="PTHR11403">
    <property type="entry name" value="CYTOCHROME C OXIDASE SUBUNIT III"/>
    <property type="match status" value="1"/>
</dbReference>
<feature type="compositionally biased region" description="Basic and acidic residues" evidence="18">
    <location>
        <begin position="13"/>
        <end position="25"/>
    </location>
</feature>
<dbReference type="InterPro" id="IPR035973">
    <property type="entry name" value="Cyt_c_oxidase_su3-like_sf"/>
</dbReference>
<evidence type="ECO:0000256" key="13">
    <source>
        <dbReference type="ARBA" id="ARBA00030072"/>
    </source>
</evidence>
<dbReference type="CDD" id="cd02863">
    <property type="entry name" value="Ubiquinol_oxidase_III"/>
    <property type="match status" value="1"/>
</dbReference>
<dbReference type="GO" id="GO:0004129">
    <property type="term" value="F:cytochrome-c oxidase activity"/>
    <property type="evidence" value="ECO:0007669"/>
    <property type="project" value="InterPro"/>
</dbReference>
<dbReference type="InterPro" id="IPR024791">
    <property type="entry name" value="Cyt_c/ubiquinol_Oxase_su3"/>
</dbReference>
<evidence type="ECO:0000259" key="20">
    <source>
        <dbReference type="PROSITE" id="PS50253"/>
    </source>
</evidence>
<gene>
    <name evidence="21" type="primary">cyoC</name>
    <name evidence="21" type="ORF">PSM7751_01674</name>
</gene>
<dbReference type="RefSeq" id="WP_198431860.1">
    <property type="nucleotide sequence ID" value="NZ_FWFN01000003.1"/>
</dbReference>
<comment type="subunit">
    <text evidence="3">Heterooctamer of two A chains, two B chains, two C chains and two D chains.</text>
</comment>
<evidence type="ECO:0000256" key="7">
    <source>
        <dbReference type="ARBA" id="ARBA00022692"/>
    </source>
</evidence>
<dbReference type="GO" id="GO:0009486">
    <property type="term" value="F:cytochrome bo3 ubiquinol oxidase activity"/>
    <property type="evidence" value="ECO:0007669"/>
    <property type="project" value="InterPro"/>
</dbReference>
<keyword evidence="5" id="KW-0813">Transport</keyword>
<keyword evidence="11 19" id="KW-0472">Membrane</keyword>
<evidence type="ECO:0000256" key="8">
    <source>
        <dbReference type="ARBA" id="ARBA00022982"/>
    </source>
</evidence>
<evidence type="ECO:0000256" key="6">
    <source>
        <dbReference type="ARBA" id="ARBA00022475"/>
    </source>
</evidence>
<evidence type="ECO:0000256" key="14">
    <source>
        <dbReference type="ARBA" id="ARBA00031884"/>
    </source>
</evidence>
<dbReference type="AlphaFoldDB" id="A0A1X6Z1W4"/>
<evidence type="ECO:0000256" key="17">
    <source>
        <dbReference type="RuleBase" id="RU003376"/>
    </source>
</evidence>
<dbReference type="PROSITE" id="PS50253">
    <property type="entry name" value="COX3"/>
    <property type="match status" value="1"/>
</dbReference>
<evidence type="ECO:0000256" key="12">
    <source>
        <dbReference type="ARBA" id="ARBA00025694"/>
    </source>
</evidence>
<protein>
    <recommendedName>
        <fullName evidence="4">Cytochrome bo(3) ubiquinol oxidase subunit 3</fullName>
    </recommendedName>
    <alternativeName>
        <fullName evidence="15">Cytochrome o ubiquinol oxidase subunit 3</fullName>
    </alternativeName>
    <alternativeName>
        <fullName evidence="13">Oxidase bo(3) subunit 3</fullName>
    </alternativeName>
    <alternativeName>
        <fullName evidence="16">Ubiquinol oxidase polypeptide III</fullName>
    </alternativeName>
    <alternativeName>
        <fullName evidence="14">Ubiquinol oxidase subunit 3</fullName>
    </alternativeName>
</protein>
<name>A0A1X6Z1W4_9RHOB</name>
<dbReference type="EMBL" id="FWFN01000003">
    <property type="protein sequence ID" value="SLN37752.1"/>
    <property type="molecule type" value="Genomic_DNA"/>
</dbReference>
<dbReference type="SUPFAM" id="SSF81452">
    <property type="entry name" value="Cytochrome c oxidase subunit III-like"/>
    <property type="match status" value="1"/>
</dbReference>
<dbReference type="Proteomes" id="UP000193963">
    <property type="component" value="Unassembled WGS sequence"/>
</dbReference>
<dbReference type="InterPro" id="IPR000298">
    <property type="entry name" value="Cyt_c_oxidase-like_su3"/>
</dbReference>
<dbReference type="FunFam" id="1.20.120.80:FF:000001">
    <property type="entry name" value="Cytochrome (Ubi)quinol oxidase subunit III"/>
    <property type="match status" value="1"/>
</dbReference>
<dbReference type="NCBIfam" id="TIGR02842">
    <property type="entry name" value="CyoC"/>
    <property type="match status" value="1"/>
</dbReference>
<evidence type="ECO:0000256" key="16">
    <source>
        <dbReference type="ARBA" id="ARBA00032717"/>
    </source>
</evidence>
<keyword evidence="9 19" id="KW-1133">Transmembrane helix</keyword>
<evidence type="ECO:0000256" key="18">
    <source>
        <dbReference type="SAM" id="MobiDB-lite"/>
    </source>
</evidence>
<keyword evidence="22" id="KW-1185">Reference proteome</keyword>
<feature type="region of interest" description="Disordered" evidence="18">
    <location>
        <begin position="1"/>
        <end position="25"/>
    </location>
</feature>
<feature type="transmembrane region" description="Helical" evidence="19">
    <location>
        <begin position="188"/>
        <end position="206"/>
    </location>
</feature>
<dbReference type="InterPro" id="IPR014206">
    <property type="entry name" value="Cyt_c_ubiqinol_oxidase_su3"/>
</dbReference>
<evidence type="ECO:0000313" key="21">
    <source>
        <dbReference type="EMBL" id="SLN37752.1"/>
    </source>
</evidence>
<evidence type="ECO:0000256" key="9">
    <source>
        <dbReference type="ARBA" id="ARBA00022989"/>
    </source>
</evidence>
<evidence type="ECO:0000256" key="11">
    <source>
        <dbReference type="ARBA" id="ARBA00023136"/>
    </source>
</evidence>
<evidence type="ECO:0000256" key="2">
    <source>
        <dbReference type="ARBA" id="ARBA00010581"/>
    </source>
</evidence>
<dbReference type="PANTHER" id="PTHR11403:SF2">
    <property type="entry name" value="CYTOCHROME BO(3) UBIQUINOL OXIDASE SUBUNIT 3"/>
    <property type="match status" value="1"/>
</dbReference>
<dbReference type="GO" id="GO:0019646">
    <property type="term" value="P:aerobic electron transport chain"/>
    <property type="evidence" value="ECO:0007669"/>
    <property type="project" value="InterPro"/>
</dbReference>
<evidence type="ECO:0000256" key="5">
    <source>
        <dbReference type="ARBA" id="ARBA00022448"/>
    </source>
</evidence>
<feature type="domain" description="Heme-copper oxidase subunit III family profile" evidence="20">
    <location>
        <begin position="32"/>
        <end position="208"/>
    </location>
</feature>
<feature type="transmembrane region" description="Helical" evidence="19">
    <location>
        <begin position="72"/>
        <end position="92"/>
    </location>
</feature>
<comment type="function">
    <text evidence="12">Cytochrome bo(3) ubiquinol terminal oxidase is the component of the aerobic respiratory chain of E.coli that predominates when cells are grown at high aeration. Has proton pump activity across the membrane in addition to electron transfer, pumping 2 protons/electron.</text>
</comment>
<dbReference type="InterPro" id="IPR013833">
    <property type="entry name" value="Cyt_c_oxidase_su3_a-hlx"/>
</dbReference>
<keyword evidence="7 17" id="KW-0812">Transmembrane</keyword>
<comment type="similarity">
    <text evidence="2 17">Belongs to the cytochrome c oxidase subunit 3 family.</text>
</comment>
<dbReference type="Pfam" id="PF00510">
    <property type="entry name" value="COX3"/>
    <property type="match status" value="1"/>
</dbReference>
<proteinExistence type="inferred from homology"/>
<evidence type="ECO:0000256" key="1">
    <source>
        <dbReference type="ARBA" id="ARBA00004651"/>
    </source>
</evidence>
<evidence type="ECO:0000256" key="4">
    <source>
        <dbReference type="ARBA" id="ARBA00014687"/>
    </source>
</evidence>
<evidence type="ECO:0000256" key="15">
    <source>
        <dbReference type="ARBA" id="ARBA00032189"/>
    </source>
</evidence>
<accession>A0A1X6Z1W4</accession>
<evidence type="ECO:0000256" key="3">
    <source>
        <dbReference type="ARBA" id="ARBA00011700"/>
    </source>
</evidence>
<reference evidence="21 22" key="1">
    <citation type="submission" date="2017-03" db="EMBL/GenBank/DDBJ databases">
        <authorList>
            <person name="Afonso C.L."/>
            <person name="Miller P.J."/>
            <person name="Scott M.A."/>
            <person name="Spackman E."/>
            <person name="Goraichik I."/>
            <person name="Dimitrov K.M."/>
            <person name="Suarez D.L."/>
            <person name="Swayne D.E."/>
        </authorList>
    </citation>
    <scope>NUCLEOTIDE SEQUENCE [LARGE SCALE GENOMIC DNA]</scope>
    <source>
        <strain evidence="21 22">CECT 7751</strain>
    </source>
</reference>
<keyword evidence="10" id="KW-0560">Oxidoreductase</keyword>
<dbReference type="InterPro" id="IPR033946">
    <property type="entry name" value="Ubiquinol_oxase_su3_dom"/>
</dbReference>
<evidence type="ECO:0000256" key="19">
    <source>
        <dbReference type="SAM" id="Phobius"/>
    </source>
</evidence>
<feature type="transmembrane region" description="Helical" evidence="19">
    <location>
        <begin position="104"/>
        <end position="123"/>
    </location>
</feature>
<feature type="transmembrane region" description="Helical" evidence="19">
    <location>
        <begin position="34"/>
        <end position="60"/>
    </location>
</feature>
<keyword evidence="8" id="KW-0249">Electron transport</keyword>
<sequence length="209" mass="22922">MTMLDTPVTGKIEGPDGPDHHPDHHHESPTPIGFWIYLMSDCIIFGALFATYAVLGFSYAGGPAPADLFEPGFVAIETALLLISSVTFGMAMLAADKGRLDTTITWLIVTGLFGLGFIGMEIYEFRHLVHIGAGPDRSAFLSAFFALVGTHGLHVTGGIIWLVTLIVQLRMHGLIGANMRRLSTLSMFWHFLDLVWIGVFSFVYLVRLI</sequence>
<comment type="subcellular location">
    <subcellularLocation>
        <location evidence="1 17">Cell membrane</location>
        <topology evidence="1 17">Multi-pass membrane protein</topology>
    </subcellularLocation>
</comment>
<dbReference type="GO" id="GO:0005886">
    <property type="term" value="C:plasma membrane"/>
    <property type="evidence" value="ECO:0007669"/>
    <property type="project" value="UniProtKB-SubCell"/>
</dbReference>
<evidence type="ECO:0000313" key="22">
    <source>
        <dbReference type="Proteomes" id="UP000193963"/>
    </source>
</evidence>
<feature type="transmembrane region" description="Helical" evidence="19">
    <location>
        <begin position="143"/>
        <end position="167"/>
    </location>
</feature>
<keyword evidence="6" id="KW-1003">Cell membrane</keyword>
<evidence type="ECO:0000256" key="10">
    <source>
        <dbReference type="ARBA" id="ARBA00023002"/>
    </source>
</evidence>